<evidence type="ECO:0000256" key="8">
    <source>
        <dbReference type="ARBA" id="ARBA00038436"/>
    </source>
</evidence>
<keyword evidence="6 10" id="KW-1133">Transmembrane helix</keyword>
<comment type="caution">
    <text evidence="12">The sequence shown here is derived from an EMBL/GenBank/DDBJ whole genome shotgun (WGS) entry which is preliminary data.</text>
</comment>
<feature type="transmembrane region" description="Helical" evidence="10">
    <location>
        <begin position="21"/>
        <end position="44"/>
    </location>
</feature>
<name>A0AA45WXS0_9CLOT</name>
<feature type="domain" description="Tripartite ATP-independent periplasmic transporters DctQ component" evidence="11">
    <location>
        <begin position="36"/>
        <end position="164"/>
    </location>
</feature>
<feature type="transmembrane region" description="Helical" evidence="10">
    <location>
        <begin position="50"/>
        <end position="76"/>
    </location>
</feature>
<evidence type="ECO:0000256" key="9">
    <source>
        <dbReference type="SAM" id="MobiDB-lite"/>
    </source>
</evidence>
<sequence>MEAENKMSFSFLFKVFGRAFDWFEVIVLSLGVFCLATLVIVNVFARTFFISIYFVEELTELLVVLITFVGVSYGVRKARHIRMGAFFDAMNPKMQKVMIIIICTISAVVMFLLSSYAFSYMSTARTMSHRTPALRLPYWTFLAIIPLGFFSAGVQYVRTIIKNLSVPEVWLSPEQQGEYEAEELQQLAEKFEDMAEEMVEEMKEHEENADKSSQHPPMA</sequence>
<gene>
    <name evidence="12" type="ORF">SAMN06296020_10896</name>
</gene>
<feature type="transmembrane region" description="Helical" evidence="10">
    <location>
        <begin position="138"/>
        <end position="157"/>
    </location>
</feature>
<proteinExistence type="inferred from homology"/>
<evidence type="ECO:0000256" key="10">
    <source>
        <dbReference type="SAM" id="Phobius"/>
    </source>
</evidence>
<dbReference type="GO" id="GO:0005886">
    <property type="term" value="C:plasma membrane"/>
    <property type="evidence" value="ECO:0007669"/>
    <property type="project" value="UniProtKB-SubCell"/>
</dbReference>
<dbReference type="AlphaFoldDB" id="A0AA45WXS0"/>
<keyword evidence="13" id="KW-1185">Reference proteome</keyword>
<dbReference type="GO" id="GO:0022857">
    <property type="term" value="F:transmembrane transporter activity"/>
    <property type="evidence" value="ECO:0007669"/>
    <property type="project" value="TreeGrafter"/>
</dbReference>
<feature type="region of interest" description="Disordered" evidence="9">
    <location>
        <begin position="198"/>
        <end position="219"/>
    </location>
</feature>
<dbReference type="Pfam" id="PF04290">
    <property type="entry name" value="DctQ"/>
    <property type="match status" value="1"/>
</dbReference>
<organism evidence="12 13">
    <name type="scientific">Anoxynatronum buryatiense</name>
    <dbReference type="NCBI Taxonomy" id="489973"/>
    <lineage>
        <taxon>Bacteria</taxon>
        <taxon>Bacillati</taxon>
        <taxon>Bacillota</taxon>
        <taxon>Clostridia</taxon>
        <taxon>Eubacteriales</taxon>
        <taxon>Clostridiaceae</taxon>
        <taxon>Anoxynatronum</taxon>
    </lineage>
</organism>
<evidence type="ECO:0000313" key="12">
    <source>
        <dbReference type="EMBL" id="SMP60277.1"/>
    </source>
</evidence>
<feature type="transmembrane region" description="Helical" evidence="10">
    <location>
        <begin position="97"/>
        <end position="118"/>
    </location>
</feature>
<evidence type="ECO:0000259" key="11">
    <source>
        <dbReference type="Pfam" id="PF04290"/>
    </source>
</evidence>
<evidence type="ECO:0000256" key="2">
    <source>
        <dbReference type="ARBA" id="ARBA00022448"/>
    </source>
</evidence>
<dbReference type="RefSeq" id="WP_283409584.1">
    <property type="nucleotide sequence ID" value="NZ_FXUF01000008.1"/>
</dbReference>
<dbReference type="PANTHER" id="PTHR35011:SF2">
    <property type="entry name" value="2,3-DIKETO-L-GULONATE TRAP TRANSPORTER SMALL PERMEASE PROTEIN YIAM"/>
    <property type="match status" value="1"/>
</dbReference>
<dbReference type="PANTHER" id="PTHR35011">
    <property type="entry name" value="2,3-DIKETO-L-GULONATE TRAP TRANSPORTER SMALL PERMEASE PROTEIN YIAM"/>
    <property type="match status" value="1"/>
</dbReference>
<accession>A0AA45WXS0</accession>
<evidence type="ECO:0000256" key="6">
    <source>
        <dbReference type="ARBA" id="ARBA00022989"/>
    </source>
</evidence>
<keyword evidence="7 10" id="KW-0472">Membrane</keyword>
<keyword evidence="5 10" id="KW-0812">Transmembrane</keyword>
<comment type="similarity">
    <text evidence="8">Belongs to the TRAP transporter small permease family.</text>
</comment>
<dbReference type="InterPro" id="IPR007387">
    <property type="entry name" value="TRAP_DctQ"/>
</dbReference>
<dbReference type="GO" id="GO:0015740">
    <property type="term" value="P:C4-dicarboxylate transport"/>
    <property type="evidence" value="ECO:0007669"/>
    <property type="project" value="TreeGrafter"/>
</dbReference>
<dbReference type="EMBL" id="FXUF01000008">
    <property type="protein sequence ID" value="SMP60277.1"/>
    <property type="molecule type" value="Genomic_DNA"/>
</dbReference>
<reference evidence="12" key="1">
    <citation type="submission" date="2017-05" db="EMBL/GenBank/DDBJ databases">
        <authorList>
            <person name="Varghese N."/>
            <person name="Submissions S."/>
        </authorList>
    </citation>
    <scope>NUCLEOTIDE SEQUENCE</scope>
    <source>
        <strain evidence="12">Su22</strain>
    </source>
</reference>
<keyword evidence="3" id="KW-1003">Cell membrane</keyword>
<evidence type="ECO:0000313" key="13">
    <source>
        <dbReference type="Proteomes" id="UP001158066"/>
    </source>
</evidence>
<keyword evidence="2" id="KW-0813">Transport</keyword>
<comment type="subcellular location">
    <subcellularLocation>
        <location evidence="1">Cell inner membrane</location>
        <topology evidence="1">Multi-pass membrane protein</topology>
    </subcellularLocation>
</comment>
<protein>
    <submittedName>
        <fullName evidence="12">TRAP-type C4-dicarboxylate transport system, small permease component</fullName>
    </submittedName>
</protein>
<dbReference type="Proteomes" id="UP001158066">
    <property type="component" value="Unassembled WGS sequence"/>
</dbReference>
<dbReference type="InterPro" id="IPR055348">
    <property type="entry name" value="DctQ"/>
</dbReference>
<evidence type="ECO:0000256" key="3">
    <source>
        <dbReference type="ARBA" id="ARBA00022475"/>
    </source>
</evidence>
<evidence type="ECO:0000256" key="7">
    <source>
        <dbReference type="ARBA" id="ARBA00023136"/>
    </source>
</evidence>
<keyword evidence="4" id="KW-0997">Cell inner membrane</keyword>
<feature type="compositionally biased region" description="Basic and acidic residues" evidence="9">
    <location>
        <begin position="200"/>
        <end position="213"/>
    </location>
</feature>
<evidence type="ECO:0000256" key="1">
    <source>
        <dbReference type="ARBA" id="ARBA00004429"/>
    </source>
</evidence>
<evidence type="ECO:0000256" key="5">
    <source>
        <dbReference type="ARBA" id="ARBA00022692"/>
    </source>
</evidence>
<evidence type="ECO:0000256" key="4">
    <source>
        <dbReference type="ARBA" id="ARBA00022519"/>
    </source>
</evidence>